<keyword evidence="7" id="KW-0732">Signal</keyword>
<dbReference type="EMBL" id="CACVAY010000034">
    <property type="protein sequence ID" value="CAA6807719.1"/>
    <property type="molecule type" value="Genomic_DNA"/>
</dbReference>
<evidence type="ECO:0000256" key="1">
    <source>
        <dbReference type="ARBA" id="ARBA00022448"/>
    </source>
</evidence>
<evidence type="ECO:0000256" key="6">
    <source>
        <dbReference type="PROSITE-ProRule" id="PRU00433"/>
    </source>
</evidence>
<dbReference type="InterPro" id="IPR009056">
    <property type="entry name" value="Cyt_c-like_dom"/>
</dbReference>
<organism evidence="9">
    <name type="scientific">uncultured Thiotrichaceae bacterium</name>
    <dbReference type="NCBI Taxonomy" id="298394"/>
    <lineage>
        <taxon>Bacteria</taxon>
        <taxon>Pseudomonadati</taxon>
        <taxon>Pseudomonadota</taxon>
        <taxon>Gammaproteobacteria</taxon>
        <taxon>Thiotrichales</taxon>
        <taxon>Thiotrichaceae</taxon>
        <taxon>environmental samples</taxon>
    </lineage>
</organism>
<evidence type="ECO:0000259" key="8">
    <source>
        <dbReference type="PROSITE" id="PS51007"/>
    </source>
</evidence>
<name>A0A6S6SK59_9GAMM</name>
<feature type="domain" description="Cytochrome c" evidence="8">
    <location>
        <begin position="24"/>
        <end position="111"/>
    </location>
</feature>
<keyword evidence="2 6" id="KW-0349">Heme</keyword>
<dbReference type="PROSITE" id="PS51007">
    <property type="entry name" value="CYTC"/>
    <property type="match status" value="2"/>
</dbReference>
<dbReference type="GO" id="GO:0020037">
    <property type="term" value="F:heme binding"/>
    <property type="evidence" value="ECO:0007669"/>
    <property type="project" value="InterPro"/>
</dbReference>
<keyword evidence="3 6" id="KW-0479">Metal-binding</keyword>
<evidence type="ECO:0000256" key="2">
    <source>
        <dbReference type="ARBA" id="ARBA00022617"/>
    </source>
</evidence>
<keyword evidence="4" id="KW-0249">Electron transport</keyword>
<evidence type="ECO:0000256" key="7">
    <source>
        <dbReference type="SAM" id="SignalP"/>
    </source>
</evidence>
<evidence type="ECO:0000256" key="5">
    <source>
        <dbReference type="ARBA" id="ARBA00023004"/>
    </source>
</evidence>
<reference evidence="9" key="1">
    <citation type="submission" date="2020-01" db="EMBL/GenBank/DDBJ databases">
        <authorList>
            <person name="Meier V. D."/>
            <person name="Meier V D."/>
        </authorList>
    </citation>
    <scope>NUCLEOTIDE SEQUENCE</scope>
    <source>
        <strain evidence="9">HLG_WM_MAG_07</strain>
    </source>
</reference>
<dbReference type="AlphaFoldDB" id="A0A6S6SK59"/>
<dbReference type="GO" id="GO:0009055">
    <property type="term" value="F:electron transfer activity"/>
    <property type="evidence" value="ECO:0007669"/>
    <property type="project" value="InterPro"/>
</dbReference>
<feature type="domain" description="Cytochrome c" evidence="8">
    <location>
        <begin position="122"/>
        <end position="208"/>
    </location>
</feature>
<protein>
    <submittedName>
        <fullName evidence="9">Cytochrome c oxidase subunit II</fullName>
    </submittedName>
</protein>
<sequence length="208" mass="22215">MKKYVVASWMVFASFAAPAVATAADAEAGKASYAVCSSCHGQNGEGNIALNSPAIAGQEDWYLIRQLKNFKAGIRGKHPKDTHGVTMGPMASTLADDTAIENVAAYIGTFAATKPEVTITDSDADKGKALYAVCSSCHGLNAEGKKELNAPKLTGLQDWYLVRQITNFKEGIRGKDPKDTYGMQMSPMAMTLADEQAIKDVVAYIKTL</sequence>
<accession>A0A6S6SK59</accession>
<gene>
    <name evidence="9" type="ORF">HELGO_WM12587</name>
</gene>
<feature type="chain" id="PRO_5027814132" evidence="7">
    <location>
        <begin position="24"/>
        <end position="208"/>
    </location>
</feature>
<keyword evidence="5 6" id="KW-0408">Iron</keyword>
<dbReference type="Gene3D" id="1.10.760.10">
    <property type="entry name" value="Cytochrome c-like domain"/>
    <property type="match status" value="2"/>
</dbReference>
<evidence type="ECO:0000256" key="4">
    <source>
        <dbReference type="ARBA" id="ARBA00022982"/>
    </source>
</evidence>
<evidence type="ECO:0000313" key="9">
    <source>
        <dbReference type="EMBL" id="CAA6807719.1"/>
    </source>
</evidence>
<dbReference type="PANTHER" id="PTHR33751:SF9">
    <property type="entry name" value="CYTOCHROME C4"/>
    <property type="match status" value="1"/>
</dbReference>
<dbReference type="InterPro" id="IPR036909">
    <property type="entry name" value="Cyt_c-like_dom_sf"/>
</dbReference>
<feature type="signal peptide" evidence="7">
    <location>
        <begin position="1"/>
        <end position="23"/>
    </location>
</feature>
<dbReference type="InterPro" id="IPR050597">
    <property type="entry name" value="Cytochrome_c_Oxidase_Subunit"/>
</dbReference>
<evidence type="ECO:0000256" key="3">
    <source>
        <dbReference type="ARBA" id="ARBA00022723"/>
    </source>
</evidence>
<keyword evidence="1" id="KW-0813">Transport</keyword>
<dbReference type="SUPFAM" id="SSF46626">
    <property type="entry name" value="Cytochrome c"/>
    <property type="match status" value="2"/>
</dbReference>
<dbReference type="Pfam" id="PF00034">
    <property type="entry name" value="Cytochrom_C"/>
    <property type="match status" value="2"/>
</dbReference>
<dbReference type="GO" id="GO:0046872">
    <property type="term" value="F:metal ion binding"/>
    <property type="evidence" value="ECO:0007669"/>
    <property type="project" value="UniProtKB-KW"/>
</dbReference>
<dbReference type="PANTHER" id="PTHR33751">
    <property type="entry name" value="CBB3-TYPE CYTOCHROME C OXIDASE SUBUNIT FIXP"/>
    <property type="match status" value="1"/>
</dbReference>
<proteinExistence type="predicted"/>